<evidence type="ECO:0000259" key="12">
    <source>
        <dbReference type="PROSITE" id="PS50215"/>
    </source>
</evidence>
<dbReference type="OrthoDB" id="10035764at2759"/>
<dbReference type="Gene3D" id="3.40.1620.60">
    <property type="match status" value="1"/>
</dbReference>
<dbReference type="PROSITE" id="PS01186">
    <property type="entry name" value="EGF_2"/>
    <property type="match status" value="1"/>
</dbReference>
<feature type="disulfide bond" evidence="8">
    <location>
        <begin position="742"/>
        <end position="751"/>
    </location>
</feature>
<dbReference type="InterPro" id="IPR006586">
    <property type="entry name" value="ADAM_Cys-rich"/>
</dbReference>
<dbReference type="PANTHER" id="PTHR11905">
    <property type="entry name" value="ADAM A DISINTEGRIN AND METALLOPROTEASE DOMAIN"/>
    <property type="match status" value="1"/>
</dbReference>
<dbReference type="InterPro" id="IPR000742">
    <property type="entry name" value="EGF"/>
</dbReference>
<dbReference type="PROSITE" id="PS50026">
    <property type="entry name" value="EGF_3"/>
    <property type="match status" value="2"/>
</dbReference>
<keyword evidence="15" id="KW-1185">Reference proteome</keyword>
<dbReference type="Proteomes" id="UP000663879">
    <property type="component" value="Unassembled WGS sequence"/>
</dbReference>
<feature type="signal peptide" evidence="10">
    <location>
        <begin position="1"/>
        <end position="17"/>
    </location>
</feature>
<dbReference type="GO" id="GO:0006509">
    <property type="term" value="P:membrane protein ectodomain proteolysis"/>
    <property type="evidence" value="ECO:0007669"/>
    <property type="project" value="TreeGrafter"/>
</dbReference>
<feature type="domain" description="EGF-like" evidence="11">
    <location>
        <begin position="666"/>
        <end position="711"/>
    </location>
</feature>
<dbReference type="PROSITE" id="PS51670">
    <property type="entry name" value="SHKT"/>
    <property type="match status" value="1"/>
</dbReference>
<feature type="binding site" evidence="9">
    <location>
        <position position="406"/>
    </location>
    <ligand>
        <name>Zn(2+)</name>
        <dbReference type="ChEBI" id="CHEBI:29105"/>
        <note>catalytic</note>
    </ligand>
</feature>
<feature type="domain" description="EGF-like" evidence="11">
    <location>
        <begin position="715"/>
        <end position="752"/>
    </location>
</feature>
<evidence type="ECO:0000259" key="13">
    <source>
        <dbReference type="PROSITE" id="PS51670"/>
    </source>
</evidence>
<keyword evidence="1" id="KW-0645">Protease</keyword>
<dbReference type="InterPro" id="IPR001590">
    <property type="entry name" value="Peptidase_M12B"/>
</dbReference>
<dbReference type="SUPFAM" id="SSF57196">
    <property type="entry name" value="EGF/Laminin"/>
    <property type="match status" value="1"/>
</dbReference>
<feature type="disulfide bond" evidence="8">
    <location>
        <begin position="701"/>
        <end position="710"/>
    </location>
</feature>
<keyword evidence="6 8" id="KW-1015">Disulfide bond</keyword>
<evidence type="ECO:0000256" key="6">
    <source>
        <dbReference type="ARBA" id="ARBA00023157"/>
    </source>
</evidence>
<dbReference type="AlphaFoldDB" id="A0A813N3K9"/>
<dbReference type="SMART" id="SM00608">
    <property type="entry name" value="ACR"/>
    <property type="match status" value="1"/>
</dbReference>
<evidence type="ECO:0000256" key="1">
    <source>
        <dbReference type="ARBA" id="ARBA00022670"/>
    </source>
</evidence>
<keyword evidence="3" id="KW-0378">Hydrolase</keyword>
<dbReference type="PROSITE" id="PS50215">
    <property type="entry name" value="ADAM_MEPRO"/>
    <property type="match status" value="1"/>
</dbReference>
<evidence type="ECO:0000256" key="3">
    <source>
        <dbReference type="ARBA" id="ARBA00022801"/>
    </source>
</evidence>
<reference evidence="14" key="1">
    <citation type="submission" date="2021-02" db="EMBL/GenBank/DDBJ databases">
        <authorList>
            <person name="Nowell W R."/>
        </authorList>
    </citation>
    <scope>NUCLEOTIDE SEQUENCE</scope>
    <source>
        <strain evidence="14">Ploen Becks lab</strain>
    </source>
</reference>
<keyword evidence="8" id="KW-0245">EGF-like domain</keyword>
<evidence type="ECO:0000313" key="15">
    <source>
        <dbReference type="Proteomes" id="UP000663879"/>
    </source>
</evidence>
<dbReference type="PANTHER" id="PTHR11905:SF249">
    <property type="entry name" value="SOL NARAE, ISOFORM C"/>
    <property type="match status" value="1"/>
</dbReference>
<dbReference type="GO" id="GO:0046872">
    <property type="term" value="F:metal ion binding"/>
    <property type="evidence" value="ECO:0007669"/>
    <property type="project" value="UniProtKB-KW"/>
</dbReference>
<dbReference type="InterPro" id="IPR041645">
    <property type="entry name" value="ADAMTS_CR_2"/>
</dbReference>
<dbReference type="GO" id="GO:0004222">
    <property type="term" value="F:metalloendopeptidase activity"/>
    <property type="evidence" value="ECO:0007669"/>
    <property type="project" value="InterPro"/>
</dbReference>
<dbReference type="Pfam" id="PF00008">
    <property type="entry name" value="EGF"/>
    <property type="match status" value="1"/>
</dbReference>
<keyword evidence="2 9" id="KW-0479">Metal-binding</keyword>
<proteinExistence type="predicted"/>
<evidence type="ECO:0000256" key="5">
    <source>
        <dbReference type="ARBA" id="ARBA00023049"/>
    </source>
</evidence>
<gene>
    <name evidence="14" type="ORF">OXX778_LOCUS2816</name>
</gene>
<protein>
    <submittedName>
        <fullName evidence="14">Uncharacterized protein</fullName>
    </submittedName>
</protein>
<sequence>MFFKFFKLSLILNIAHGFFYVTDLNDLKSETNSSLIKDFRIDLPEILGDAFPRSFSVEFTELEQNFSIEFEKYELKVDNQLVKNLDDIYIIDPTSKQPVKYSNSMPSENYGLYVQKYGDGFATLIQNRRDDKNRFRLFGTVYSNGTDLAFDIAPLVDKRFKRGVNYDSKRNYHKITRRSITEDPSEIELIHPEDDLKDYIVLPDTPINAKKNYKFMKKRALNGQPITLNVELLVVTDSTVFNTHQKFAGTSNTEIVFLHMRHYYAHLMHGVNQRYQNSLRNDPDLRINIVLTNFLFLTDPSEQLWLNPQFVGNAANPTFNGREVVITFRTLNAFADYMNKKVFPFSYDHAVALFNKDLWSSDQSASRSMTVGFASIGTICNSYKFSLCEDIGGFTNLLVIAHEIAHGLGAFHDGVIGSTDRCLISQKDIMSPSVGGGSSNKFSTCSISMFKSTLLNRNLDGVAPNAQCLLNVPQPAVEVSRVENSDPGDLYSLDDSCKMIYGPEASFCRNRADVLCQTLSCRPNSTSTSCLQSYGGSPDGTPCDTGKVCFQGVCTSSSKGKYDYCLFGDDVVTREVEIEIPLPSPQITCSQYFTLLQNYGRSIIDYCSRPNIKSVCCQSCKKYNLLTCKDSYLSCPSASACNSQVVFGNQVRFIYDLCQRTCQRCKPLTCSEAPTICENGGTCFTVSNTATNSLFAFRCVCPQGYTGEYCEKSLTTNPCTSNPCKNGGTCYSFTSTMYICVCPSSCNDLNCNNCGSQALPVPIVQVQADSYCADERQFCKLFIEYCNDDAFFEQKTIRQVCARTCNACPKQIDSNCQDQDPRCPDFKQSCFIFDIKYFNGEWLKHPCLKTCGYC</sequence>
<evidence type="ECO:0000313" key="14">
    <source>
        <dbReference type="EMBL" id="CAF0730548.1"/>
    </source>
</evidence>
<dbReference type="EMBL" id="CAJNOC010000230">
    <property type="protein sequence ID" value="CAF0730548.1"/>
    <property type="molecule type" value="Genomic_DNA"/>
</dbReference>
<feature type="domain" description="ShKT" evidence="13">
    <location>
        <begin position="816"/>
        <end position="854"/>
    </location>
</feature>
<evidence type="ECO:0000256" key="8">
    <source>
        <dbReference type="PROSITE-ProRule" id="PRU00076"/>
    </source>
</evidence>
<evidence type="ECO:0000256" key="10">
    <source>
        <dbReference type="SAM" id="SignalP"/>
    </source>
</evidence>
<keyword evidence="4 9" id="KW-0862">Zinc</keyword>
<feature type="chain" id="PRO_5032806458" evidence="10">
    <location>
        <begin position="18"/>
        <end position="854"/>
    </location>
</feature>
<evidence type="ECO:0000256" key="4">
    <source>
        <dbReference type="ARBA" id="ARBA00022833"/>
    </source>
</evidence>
<evidence type="ECO:0000256" key="2">
    <source>
        <dbReference type="ARBA" id="ARBA00022723"/>
    </source>
</evidence>
<dbReference type="InterPro" id="IPR024079">
    <property type="entry name" value="MetalloPept_cat_dom_sf"/>
</dbReference>
<evidence type="ECO:0000256" key="7">
    <source>
        <dbReference type="ARBA" id="ARBA00023180"/>
    </source>
</evidence>
<name>A0A813N3K9_9BILA</name>
<dbReference type="SMART" id="SM00181">
    <property type="entry name" value="EGF"/>
    <property type="match status" value="2"/>
</dbReference>
<dbReference type="SMART" id="SM00254">
    <property type="entry name" value="ShKT"/>
    <property type="match status" value="2"/>
</dbReference>
<feature type="binding site" evidence="9">
    <location>
        <position position="412"/>
    </location>
    <ligand>
        <name>Zn(2+)</name>
        <dbReference type="ChEBI" id="CHEBI:29105"/>
        <note>catalytic</note>
    </ligand>
</feature>
<dbReference type="SUPFAM" id="SSF55486">
    <property type="entry name" value="Metalloproteases ('zincins'), catalytic domain"/>
    <property type="match status" value="1"/>
</dbReference>
<feature type="binding site" evidence="9">
    <location>
        <position position="402"/>
    </location>
    <ligand>
        <name>Zn(2+)</name>
        <dbReference type="ChEBI" id="CHEBI:29105"/>
        <note>catalytic</note>
    </ligand>
</feature>
<keyword evidence="10" id="KW-0732">Signal</keyword>
<dbReference type="InterPro" id="IPR003582">
    <property type="entry name" value="ShKT_dom"/>
</dbReference>
<dbReference type="PROSITE" id="PS00022">
    <property type="entry name" value="EGF_1"/>
    <property type="match status" value="1"/>
</dbReference>
<dbReference type="Gene3D" id="2.10.25.10">
    <property type="entry name" value="Laminin"/>
    <property type="match status" value="2"/>
</dbReference>
<organism evidence="14 15">
    <name type="scientific">Brachionus calyciflorus</name>
    <dbReference type="NCBI Taxonomy" id="104777"/>
    <lineage>
        <taxon>Eukaryota</taxon>
        <taxon>Metazoa</taxon>
        <taxon>Spiralia</taxon>
        <taxon>Gnathifera</taxon>
        <taxon>Rotifera</taxon>
        <taxon>Eurotatoria</taxon>
        <taxon>Monogononta</taxon>
        <taxon>Pseudotrocha</taxon>
        <taxon>Ploima</taxon>
        <taxon>Brachionidae</taxon>
        <taxon>Brachionus</taxon>
    </lineage>
</organism>
<dbReference type="Gene3D" id="3.40.390.10">
    <property type="entry name" value="Collagenase (Catalytic Domain)"/>
    <property type="match status" value="1"/>
</dbReference>
<dbReference type="CDD" id="cd00054">
    <property type="entry name" value="EGF_CA"/>
    <property type="match status" value="1"/>
</dbReference>
<dbReference type="Pfam" id="PF01421">
    <property type="entry name" value="Reprolysin"/>
    <property type="match status" value="1"/>
</dbReference>
<keyword evidence="7" id="KW-0325">Glycoprotein</keyword>
<comment type="caution">
    <text evidence="14">The sequence shown here is derived from an EMBL/GenBank/DDBJ whole genome shotgun (WGS) entry which is preliminary data.</text>
</comment>
<dbReference type="Pfam" id="PF17771">
    <property type="entry name" value="ADAMTS_CR_2"/>
    <property type="match status" value="1"/>
</dbReference>
<feature type="domain" description="Peptidase M12B" evidence="12">
    <location>
        <begin position="228"/>
        <end position="466"/>
    </location>
</feature>
<comment type="caution">
    <text evidence="8">Lacks conserved residue(s) required for the propagation of feature annotation.</text>
</comment>
<evidence type="ECO:0000259" key="11">
    <source>
        <dbReference type="PROSITE" id="PS50026"/>
    </source>
</evidence>
<evidence type="ECO:0000256" key="9">
    <source>
        <dbReference type="PROSITE-ProRule" id="PRU00276"/>
    </source>
</evidence>
<keyword evidence="5" id="KW-0482">Metalloprotease</keyword>
<feature type="active site" evidence="9">
    <location>
        <position position="403"/>
    </location>
</feature>
<accession>A0A813N3K9</accession>